<dbReference type="RefSeq" id="WP_274713935.1">
    <property type="nucleotide sequence ID" value="NZ_JAILSL010000127.1"/>
</dbReference>
<comment type="caution">
    <text evidence="1">The sequence shown here is derived from an EMBL/GenBank/DDBJ whole genome shotgun (WGS) entry which is preliminary data.</text>
</comment>
<dbReference type="AlphaFoldDB" id="A0AAJ1JB98"/>
<protein>
    <submittedName>
        <fullName evidence="1">Uncharacterized protein</fullName>
    </submittedName>
</protein>
<evidence type="ECO:0000313" key="1">
    <source>
        <dbReference type="EMBL" id="MDE1480575.1"/>
    </source>
</evidence>
<reference evidence="1" key="2">
    <citation type="journal article" date="2022" name="J. Evol. Biol.">
        <title>Pre- and post-association barriers to host switching in sympatric mutualists.</title>
        <authorList>
            <person name="Dinges Z.M."/>
            <person name="Phillips R.K."/>
            <person name="Lively C.M."/>
            <person name="Bashey F."/>
        </authorList>
    </citation>
    <scope>NUCLEOTIDE SEQUENCE</scope>
    <source>
        <strain evidence="1">MC_266_E_2016</strain>
    </source>
</reference>
<dbReference type="Proteomes" id="UP001222434">
    <property type="component" value="Unassembled WGS sequence"/>
</dbReference>
<proteinExistence type="predicted"/>
<organism evidence="1 2">
    <name type="scientific">Xenorhabdus bovienii</name>
    <name type="common">Xenorhabdus nematophila subsp. bovienii</name>
    <dbReference type="NCBI Taxonomy" id="40576"/>
    <lineage>
        <taxon>Bacteria</taxon>
        <taxon>Pseudomonadati</taxon>
        <taxon>Pseudomonadota</taxon>
        <taxon>Gammaproteobacteria</taxon>
        <taxon>Enterobacterales</taxon>
        <taxon>Morganellaceae</taxon>
        <taxon>Xenorhabdus</taxon>
    </lineage>
</organism>
<name>A0AAJ1JB98_XENBV</name>
<evidence type="ECO:0000313" key="2">
    <source>
        <dbReference type="Proteomes" id="UP001222434"/>
    </source>
</evidence>
<dbReference type="EMBL" id="JAILSO010000158">
    <property type="protein sequence ID" value="MDE1480575.1"/>
    <property type="molecule type" value="Genomic_DNA"/>
</dbReference>
<gene>
    <name evidence="1" type="ORF">KKJ01_20845</name>
</gene>
<accession>A0AAJ1JB98</accession>
<sequence length="98" mass="11824">MKTKQTAMELVSYEKDDDKKEKVKKYKLHHYNEETRLEQTLTVTKKMLHRGWEIDIEMNDFPRIDDELESLLKYGDWLERLGIAIRREAKKAIKRGVE</sequence>
<reference evidence="1" key="1">
    <citation type="submission" date="2021-08" db="EMBL/GenBank/DDBJ databases">
        <authorList>
            <person name="Papudeshi B."/>
            <person name="Bashey-Visser F."/>
        </authorList>
    </citation>
    <scope>NUCLEOTIDE SEQUENCE</scope>
    <source>
        <strain evidence="1">MC_266_E_2016</strain>
    </source>
</reference>